<name>A0A4R2JDK1_9PSEU</name>
<organism evidence="1 2">
    <name type="scientific">Actinocrispum wychmicini</name>
    <dbReference type="NCBI Taxonomy" id="1213861"/>
    <lineage>
        <taxon>Bacteria</taxon>
        <taxon>Bacillati</taxon>
        <taxon>Actinomycetota</taxon>
        <taxon>Actinomycetes</taxon>
        <taxon>Pseudonocardiales</taxon>
        <taxon>Pseudonocardiaceae</taxon>
        <taxon>Actinocrispum</taxon>
    </lineage>
</organism>
<dbReference type="Proteomes" id="UP000295680">
    <property type="component" value="Unassembled WGS sequence"/>
</dbReference>
<evidence type="ECO:0000313" key="1">
    <source>
        <dbReference type="EMBL" id="TCO54269.1"/>
    </source>
</evidence>
<gene>
    <name evidence="1" type="ORF">EV192_109249</name>
</gene>
<keyword evidence="2" id="KW-1185">Reference proteome</keyword>
<dbReference type="RefSeq" id="WP_132123250.1">
    <property type="nucleotide sequence ID" value="NZ_SLWS01000009.1"/>
</dbReference>
<dbReference type="EMBL" id="SLWS01000009">
    <property type="protein sequence ID" value="TCO54269.1"/>
    <property type="molecule type" value="Genomic_DNA"/>
</dbReference>
<protein>
    <submittedName>
        <fullName evidence="1">Uncharacterized protein</fullName>
    </submittedName>
</protein>
<sequence>MFILEPVVDTSTTTGFALWPVATPPADRVLHVSANLSTQEVGTAMAALAAHHLDDAHAVTDVLDELVQAECLIVSGGLLARDTRTGVTIPPSCCCGLEGWREWAGALDGGKPWLGHSPAPWIEHLDGALRIWPDGGMGEDLPRVDRTITASLDSVTGQLRRAHQDLRGFLHAVSRWVQDRAPHAATRVIAKLDKSFQITDNLILPTC</sequence>
<proteinExistence type="predicted"/>
<dbReference type="AlphaFoldDB" id="A0A4R2JDK1"/>
<comment type="caution">
    <text evidence="1">The sequence shown here is derived from an EMBL/GenBank/DDBJ whole genome shotgun (WGS) entry which is preliminary data.</text>
</comment>
<evidence type="ECO:0000313" key="2">
    <source>
        <dbReference type="Proteomes" id="UP000295680"/>
    </source>
</evidence>
<dbReference type="OrthoDB" id="581789at2"/>
<reference evidence="1 2" key="1">
    <citation type="submission" date="2019-03" db="EMBL/GenBank/DDBJ databases">
        <title>Genomic Encyclopedia of Type Strains, Phase IV (KMG-IV): sequencing the most valuable type-strain genomes for metagenomic binning, comparative biology and taxonomic classification.</title>
        <authorList>
            <person name="Goeker M."/>
        </authorList>
    </citation>
    <scope>NUCLEOTIDE SEQUENCE [LARGE SCALE GENOMIC DNA]</scope>
    <source>
        <strain evidence="1 2">DSM 45934</strain>
    </source>
</reference>
<accession>A0A4R2JDK1</accession>